<dbReference type="RefSeq" id="WP_318955641.1">
    <property type="nucleotide sequence ID" value="NZ_CP137555.1"/>
</dbReference>
<feature type="transmembrane region" description="Helical" evidence="2">
    <location>
        <begin position="153"/>
        <end position="174"/>
    </location>
</feature>
<evidence type="ECO:0000256" key="2">
    <source>
        <dbReference type="SAM" id="Phobius"/>
    </source>
</evidence>
<evidence type="ECO:0000313" key="3">
    <source>
        <dbReference type="EMBL" id="WOX07212.1"/>
    </source>
</evidence>
<feature type="transmembrane region" description="Helical" evidence="2">
    <location>
        <begin position="127"/>
        <end position="146"/>
    </location>
</feature>
<evidence type="ECO:0000256" key="1">
    <source>
        <dbReference type="SAM" id="MobiDB-lite"/>
    </source>
</evidence>
<feature type="region of interest" description="Disordered" evidence="1">
    <location>
        <begin position="1"/>
        <end position="24"/>
    </location>
</feature>
<reference evidence="3 4" key="1">
    <citation type="submission" date="2023-10" db="EMBL/GenBank/DDBJ databases">
        <title>Description of Microbulbifer bruguierae sp. nov., isolated from the sediments of mangrove plant Bruguiera sexangula and comparative genomic analyses of the genus Microbulbifer.</title>
        <authorList>
            <person name="Long M."/>
        </authorList>
    </citation>
    <scope>NUCLEOTIDE SEQUENCE [LARGE SCALE GENOMIC DNA]</scope>
    <source>
        <strain evidence="3 4">SPO729</strain>
    </source>
</reference>
<organism evidence="3 4">
    <name type="scientific">Microbulbifer pacificus</name>
    <dbReference type="NCBI Taxonomy" id="407164"/>
    <lineage>
        <taxon>Bacteria</taxon>
        <taxon>Pseudomonadati</taxon>
        <taxon>Pseudomonadota</taxon>
        <taxon>Gammaproteobacteria</taxon>
        <taxon>Cellvibrionales</taxon>
        <taxon>Microbulbiferaceae</taxon>
        <taxon>Microbulbifer</taxon>
    </lineage>
</organism>
<feature type="compositionally biased region" description="Low complexity" evidence="1">
    <location>
        <begin position="10"/>
        <end position="24"/>
    </location>
</feature>
<keyword evidence="2" id="KW-0812">Transmembrane</keyword>
<feature type="transmembrane region" description="Helical" evidence="2">
    <location>
        <begin position="49"/>
        <end position="73"/>
    </location>
</feature>
<feature type="transmembrane region" description="Helical" evidence="2">
    <location>
        <begin position="425"/>
        <end position="451"/>
    </location>
</feature>
<evidence type="ECO:0000313" key="4">
    <source>
        <dbReference type="Proteomes" id="UP001302477"/>
    </source>
</evidence>
<accession>A0AAU0N2M9</accession>
<feature type="transmembrane region" description="Helical" evidence="2">
    <location>
        <begin position="370"/>
        <end position="388"/>
    </location>
</feature>
<feature type="transmembrane region" description="Helical" evidence="2">
    <location>
        <begin position="194"/>
        <end position="211"/>
    </location>
</feature>
<dbReference type="AlphaFoldDB" id="A0AAU0N2M9"/>
<feature type="transmembrane region" description="Helical" evidence="2">
    <location>
        <begin position="223"/>
        <end position="241"/>
    </location>
</feature>
<dbReference type="EMBL" id="CP137555">
    <property type="protein sequence ID" value="WOX07212.1"/>
    <property type="molecule type" value="Genomic_DNA"/>
</dbReference>
<keyword evidence="2" id="KW-0472">Membrane</keyword>
<sequence length="474" mass="51105">MNQTPSTRGAADPPVSDPSVASPRSPGWRWGPFTFRVPFLHLKFVPSQFLQGVVVASGTSLIMAPVMIGYFGLSFEESLALLLLANTLLCASFLVFGEPFAPGMLTPAFPLVLTFIVSGYPEGPARFQVMTALSLILAAIAVLFSLSGLSRRLIAALPVALKAGIIFGAAISALDRVFVKDVALFSSHPFSASTALLVALLFTFSAPIQILRTRYRWIDSFCSLGLLPGFVAAAAVGWVVGEVQFDIRWGLFLPPVVETLGKVSPFAIGWPPLGMYLEVLPLAFVAYVILFGDFVTGSEMIRSAQPAREDDPVDTDFERSQLAVAARNGVSALIAPLFPYQGILWTGVHAVIIQTWRCGRDKMADLHSGIGSYYGFGLPLIYLCWPWISLIKPIMAIALMLTLALTAFACILVAAPLVKKPLEMVCALVIGYMLAMFDVWTALAASVFLLVCINGNLPRWNRGAGLDAAAKLRE</sequence>
<keyword evidence="2" id="KW-1133">Transmembrane helix</keyword>
<dbReference type="Proteomes" id="UP001302477">
    <property type="component" value="Chromosome"/>
</dbReference>
<name>A0AAU0N2M9_9GAMM</name>
<gene>
    <name evidence="3" type="ORF">R5R33_08770</name>
</gene>
<feature type="transmembrane region" description="Helical" evidence="2">
    <location>
        <begin position="79"/>
        <end position="97"/>
    </location>
</feature>
<proteinExistence type="predicted"/>
<protein>
    <recommendedName>
        <fullName evidence="5">Xanthine/uracil/vitamin C permease</fullName>
    </recommendedName>
</protein>
<feature type="transmembrane region" description="Helical" evidence="2">
    <location>
        <begin position="273"/>
        <end position="295"/>
    </location>
</feature>
<feature type="transmembrane region" description="Helical" evidence="2">
    <location>
        <begin position="394"/>
        <end position="418"/>
    </location>
</feature>
<dbReference type="KEGG" id="mpaf:R5R33_08770"/>
<evidence type="ECO:0008006" key="5">
    <source>
        <dbReference type="Google" id="ProtNLM"/>
    </source>
</evidence>
<keyword evidence="4" id="KW-1185">Reference proteome</keyword>